<reference evidence="3 4" key="1">
    <citation type="journal article" date="2020" name="ISME J.">
        <title>Uncovering the hidden diversity of litter-decomposition mechanisms in mushroom-forming fungi.</title>
        <authorList>
            <person name="Floudas D."/>
            <person name="Bentzer J."/>
            <person name="Ahren D."/>
            <person name="Johansson T."/>
            <person name="Persson P."/>
            <person name="Tunlid A."/>
        </authorList>
    </citation>
    <scope>NUCLEOTIDE SEQUENCE [LARGE SCALE GENOMIC DNA]</scope>
    <source>
        <strain evidence="3 4">CBS 661.87</strain>
    </source>
</reference>
<dbReference type="PANTHER" id="PTHR45662">
    <property type="entry name" value="PHOSPHATIDYLINOSITIDE PHOSPHATASE SAC1"/>
    <property type="match status" value="1"/>
</dbReference>
<name>A0A8H5H6I2_9AGAR</name>
<dbReference type="InterPro" id="IPR002013">
    <property type="entry name" value="SAC_dom"/>
</dbReference>
<dbReference type="PANTHER" id="PTHR45662:SF2">
    <property type="entry name" value="PHOSPHATIDYLINOSITOL-3-PHOSPHATASE SAC1"/>
    <property type="match status" value="1"/>
</dbReference>
<feature type="transmembrane region" description="Helical" evidence="1">
    <location>
        <begin position="94"/>
        <end position="113"/>
    </location>
</feature>
<protein>
    <recommendedName>
        <fullName evidence="2">SAC domain-containing protein</fullName>
    </recommendedName>
</protein>
<comment type="caution">
    <text evidence="3">The sequence shown here is derived from an EMBL/GenBank/DDBJ whole genome shotgun (WGS) entry which is preliminary data.</text>
</comment>
<evidence type="ECO:0000259" key="2">
    <source>
        <dbReference type="PROSITE" id="PS50275"/>
    </source>
</evidence>
<feature type="domain" description="SAC" evidence="2">
    <location>
        <begin position="159"/>
        <end position="510"/>
    </location>
</feature>
<evidence type="ECO:0000313" key="4">
    <source>
        <dbReference type="Proteomes" id="UP000565441"/>
    </source>
</evidence>
<keyword evidence="1" id="KW-0812">Transmembrane</keyword>
<evidence type="ECO:0000313" key="3">
    <source>
        <dbReference type="EMBL" id="KAF5377638.1"/>
    </source>
</evidence>
<dbReference type="GO" id="GO:0046856">
    <property type="term" value="P:phosphatidylinositol dephosphorylation"/>
    <property type="evidence" value="ECO:0007669"/>
    <property type="project" value="TreeGrafter"/>
</dbReference>
<dbReference type="AlphaFoldDB" id="A0A8H5H6I2"/>
<dbReference type="OrthoDB" id="405996at2759"/>
<gene>
    <name evidence="3" type="ORF">D9615_005126</name>
</gene>
<evidence type="ECO:0000256" key="1">
    <source>
        <dbReference type="SAM" id="Phobius"/>
    </source>
</evidence>
<feature type="transmembrane region" description="Helical" evidence="1">
    <location>
        <begin position="585"/>
        <end position="604"/>
    </location>
</feature>
<dbReference type="Proteomes" id="UP000565441">
    <property type="component" value="Unassembled WGS sequence"/>
</dbReference>
<organism evidence="3 4">
    <name type="scientific">Tricholomella constricta</name>
    <dbReference type="NCBI Taxonomy" id="117010"/>
    <lineage>
        <taxon>Eukaryota</taxon>
        <taxon>Fungi</taxon>
        <taxon>Dikarya</taxon>
        <taxon>Basidiomycota</taxon>
        <taxon>Agaricomycotina</taxon>
        <taxon>Agaricomycetes</taxon>
        <taxon>Agaricomycetidae</taxon>
        <taxon>Agaricales</taxon>
        <taxon>Tricholomatineae</taxon>
        <taxon>Lyophyllaceae</taxon>
        <taxon>Tricholomella</taxon>
    </lineage>
</organism>
<keyword evidence="4" id="KW-1185">Reference proteome</keyword>
<dbReference type="Pfam" id="PF02383">
    <property type="entry name" value="Syja_N"/>
    <property type="match status" value="1"/>
</dbReference>
<dbReference type="GO" id="GO:0005783">
    <property type="term" value="C:endoplasmic reticulum"/>
    <property type="evidence" value="ECO:0007669"/>
    <property type="project" value="TreeGrafter"/>
</dbReference>
<keyword evidence="1" id="KW-1133">Transmembrane helix</keyword>
<dbReference type="GO" id="GO:0043812">
    <property type="term" value="F:phosphatidylinositol-4-phosphate phosphatase activity"/>
    <property type="evidence" value="ECO:0007669"/>
    <property type="project" value="TreeGrafter"/>
</dbReference>
<sequence length="699" mass="79960">MVATCKSSDSDLERVWSPAAFHHSSFWSSLLSATMKPLHQRLHLYTEGDDTYIFVPVDDGVETQSLTIHRASGDIVLNRPNTPLPNYARRSQRTLYGIVGLISLSLSEYVIVITGRELKGRLMGHDIYRATAFDILPLNPNVSVHNPHHPVEAHLLALVRSHLHGGNFLFAYGWDVTRRLQAQWETQEKAAHKALWEMADDRFFWNRFLQTRLIEANGSNGKQDLSKFVLPIMYGTFDLRPAFIQGRHMQLCLISRRSRFRAGTRYFRRGIDHEGHVANFNETEQLLLVEGPTTPGAQRVTDDLFATKLSFVQIRGSVPVFWAEVNTLRYKPDLQIMDLQETADVMKKHLQEQVSVYGNQYLVNLVNHKGHEQPVKEAYERHVAELNLPNVRYEYFDFHNECRKMRWDRISVLIDIMKDDLEKEGYFRLDAIQPEPVKLQQGVVRTNCMDNLDRTNVVQAALAKYTLNLQLRELGVLPPGASVDHYEGFSKDFREIWADHADAIATAYGGSGALKSDFTRTNQRTRKGAVEDGMKSVLRYLKNNYFDGARQDAFDLVTGNWVPRKNPAAAMFLVTDARPLITRSVPVAASFSLFMICAGLTLPRTSDYSLFYYFMLWFSLLAISLLFILIHGIDYVSWPRLIPPTDVIYYSGPGYRSGNHGKGLKDNFGIAKRSRWLGTPRSRVEMDHIELGDMKKRVD</sequence>
<proteinExistence type="predicted"/>
<dbReference type="EMBL" id="JAACJP010000023">
    <property type="protein sequence ID" value="KAF5377638.1"/>
    <property type="molecule type" value="Genomic_DNA"/>
</dbReference>
<keyword evidence="1" id="KW-0472">Membrane</keyword>
<dbReference type="PROSITE" id="PS50275">
    <property type="entry name" value="SAC"/>
    <property type="match status" value="1"/>
</dbReference>
<feature type="transmembrane region" description="Helical" evidence="1">
    <location>
        <begin position="610"/>
        <end position="630"/>
    </location>
</feature>
<accession>A0A8H5H6I2</accession>